<feature type="transmembrane region" description="Helical" evidence="1">
    <location>
        <begin position="145"/>
        <end position="169"/>
    </location>
</feature>
<dbReference type="Proteomes" id="UP001350748">
    <property type="component" value="Unassembled WGS sequence"/>
</dbReference>
<organism evidence="2 3">
    <name type="scientific">Methylocystis borbori</name>
    <dbReference type="NCBI Taxonomy" id="3118750"/>
    <lineage>
        <taxon>Bacteria</taxon>
        <taxon>Pseudomonadati</taxon>
        <taxon>Pseudomonadota</taxon>
        <taxon>Alphaproteobacteria</taxon>
        <taxon>Hyphomicrobiales</taxon>
        <taxon>Methylocystaceae</taxon>
        <taxon>Methylocystis</taxon>
    </lineage>
</organism>
<dbReference type="InterPro" id="IPR005625">
    <property type="entry name" value="PepSY-ass_TM"/>
</dbReference>
<dbReference type="RefSeq" id="WP_332079930.1">
    <property type="nucleotide sequence ID" value="NZ_JAZHYN010000001.1"/>
</dbReference>
<feature type="transmembrane region" description="Helical" evidence="1">
    <location>
        <begin position="429"/>
        <end position="449"/>
    </location>
</feature>
<keyword evidence="1" id="KW-0812">Transmembrane</keyword>
<evidence type="ECO:0000313" key="2">
    <source>
        <dbReference type="EMBL" id="MEF3365034.1"/>
    </source>
</evidence>
<dbReference type="PANTHER" id="PTHR34219">
    <property type="entry name" value="IRON-REGULATED INNER MEMBRANE PROTEIN-RELATED"/>
    <property type="match status" value="1"/>
</dbReference>
<keyword evidence="3" id="KW-1185">Reference proteome</keyword>
<feature type="transmembrane region" description="Helical" evidence="1">
    <location>
        <begin position="12"/>
        <end position="37"/>
    </location>
</feature>
<protein>
    <submittedName>
        <fullName evidence="2">PepSY-associated TM helix domain-containing protein</fullName>
    </submittedName>
</protein>
<feature type="transmembrane region" description="Helical" evidence="1">
    <location>
        <begin position="348"/>
        <end position="367"/>
    </location>
</feature>
<name>A0ABU7XD10_9HYPH</name>
<dbReference type="EMBL" id="JAZHYN010000001">
    <property type="protein sequence ID" value="MEF3365034.1"/>
    <property type="molecule type" value="Genomic_DNA"/>
</dbReference>
<feature type="transmembrane region" description="Helical" evidence="1">
    <location>
        <begin position="190"/>
        <end position="212"/>
    </location>
</feature>
<proteinExistence type="predicted"/>
<comment type="caution">
    <text evidence="2">The sequence shown here is derived from an EMBL/GenBank/DDBJ whole genome shotgun (WGS) entry which is preliminary data.</text>
</comment>
<keyword evidence="1" id="KW-1133">Transmembrane helix</keyword>
<sequence>MRSDVVRLYKVVHTWTGITAGMLLFIAFYAGAITVFAEPLARWIATPGLTRLTPLEQSDELLDRVLAARPDAGKDLTLYLGETEDVPARLIWKKSRNDKAPWSAELSSEGELRMEQLHPAGVAEFVDRIHKTGGLPGDVEIGQTIMGVVAAVYVVAIISGLIIVLPSLAKDLFALRIGANLKRMWLDAHNVVGVLSLPFHIVIALTAVVFGLHDIFYGALDRVVYDGQLKSVMSAGNPFQQVGKDPHPASMLPVGALVERVRTVSPAFTPIEIRYRNAGLRDATAMVWGHEPSYMTRGNGFAVLNAATGDILNTDYLPGGRSAWTATVSTFFALHFATFGGDSMRACYFLLGLAGAFLFYSGNLLWIESRRRTERRAGGPVNQKRSTRLMGAATVGVCLGAICALSVAIVAGKWLNGHVTEAEAWHEGVFYAVFLACVAWSFARGAALAGVDLLRLAAVSTAAIPLTTLAAWATTWALPSLGMRPSASLAALGVDLVALCGALGFALMARAAARRSEEGPADSVWAAPRRQLTYAAAHAAPLDGQPAKQLINASLSDEVGGNR</sequence>
<accession>A0ABU7XD10</accession>
<dbReference type="PANTHER" id="PTHR34219:SF9">
    <property type="entry name" value="IRON-REGULATED INNER MEMBRANE PROTEIN"/>
    <property type="match status" value="1"/>
</dbReference>
<evidence type="ECO:0000313" key="3">
    <source>
        <dbReference type="Proteomes" id="UP001350748"/>
    </source>
</evidence>
<reference evidence="2 3" key="1">
    <citation type="submission" date="2024-02" db="EMBL/GenBank/DDBJ databases">
        <authorList>
            <person name="Grouzdev D."/>
        </authorList>
    </citation>
    <scope>NUCLEOTIDE SEQUENCE [LARGE SCALE GENOMIC DNA]</scope>
    <source>
        <strain evidence="2 3">9N</strain>
    </source>
</reference>
<keyword evidence="1" id="KW-0472">Membrane</keyword>
<feature type="transmembrane region" description="Helical" evidence="1">
    <location>
        <begin position="388"/>
        <end position="409"/>
    </location>
</feature>
<feature type="transmembrane region" description="Helical" evidence="1">
    <location>
        <begin position="456"/>
        <end position="477"/>
    </location>
</feature>
<dbReference type="Pfam" id="PF03929">
    <property type="entry name" value="PepSY_TM"/>
    <property type="match status" value="1"/>
</dbReference>
<gene>
    <name evidence="2" type="ORF">V3H18_00645</name>
</gene>
<evidence type="ECO:0000256" key="1">
    <source>
        <dbReference type="SAM" id="Phobius"/>
    </source>
</evidence>
<feature type="transmembrane region" description="Helical" evidence="1">
    <location>
        <begin position="489"/>
        <end position="509"/>
    </location>
</feature>